<sequence length="124" mass="13044">MAQQDQWQQDMLDQTDGGITRLQAALARIAAAVGRKQDELRAAELTALAAQHEADLLALSHAETTARLAAAASFPAQPAPGLSLDEMRSLSARLDSMIASVQAVIAPDALSAADDRASPSPDRR</sequence>
<organism evidence="1 2">
    <name type="scientific">Lichenicola cladoniae</name>
    <dbReference type="NCBI Taxonomy" id="1484109"/>
    <lineage>
        <taxon>Bacteria</taxon>
        <taxon>Pseudomonadati</taxon>
        <taxon>Pseudomonadota</taxon>
        <taxon>Alphaproteobacteria</taxon>
        <taxon>Acetobacterales</taxon>
        <taxon>Acetobacteraceae</taxon>
        <taxon>Lichenicola</taxon>
    </lineage>
</organism>
<protein>
    <submittedName>
        <fullName evidence="1">Uncharacterized protein</fullName>
    </submittedName>
</protein>
<dbReference type="EMBL" id="CP053708">
    <property type="protein sequence ID" value="QKE90068.1"/>
    <property type="molecule type" value="Genomic_DNA"/>
</dbReference>
<proteinExistence type="predicted"/>
<accession>A0A6M8HNX5</accession>
<dbReference type="AlphaFoldDB" id="A0A6M8HNX5"/>
<name>A0A6M8HNX5_9PROT</name>
<dbReference type="RefSeq" id="WP_171835982.1">
    <property type="nucleotide sequence ID" value="NZ_CP053708.1"/>
</dbReference>
<gene>
    <name evidence="1" type="ORF">HN018_08395</name>
</gene>
<dbReference type="KEGG" id="lck:HN018_08395"/>
<evidence type="ECO:0000313" key="1">
    <source>
        <dbReference type="EMBL" id="QKE90068.1"/>
    </source>
</evidence>
<dbReference type="Proteomes" id="UP000500767">
    <property type="component" value="Chromosome"/>
</dbReference>
<evidence type="ECO:0000313" key="2">
    <source>
        <dbReference type="Proteomes" id="UP000500767"/>
    </source>
</evidence>
<keyword evidence="2" id="KW-1185">Reference proteome</keyword>
<reference evidence="1 2" key="1">
    <citation type="journal article" date="2014" name="World J. Microbiol. Biotechnol.">
        <title>Biodiversity and physiological characteristics of Antarctic and Arctic lichens-associated bacteria.</title>
        <authorList>
            <person name="Lee Y.M."/>
            <person name="Kim E.H."/>
            <person name="Lee H.K."/>
            <person name="Hong S.G."/>
        </authorList>
    </citation>
    <scope>NUCLEOTIDE SEQUENCE [LARGE SCALE GENOMIC DNA]</scope>
    <source>
        <strain evidence="1 2">PAMC 26569</strain>
    </source>
</reference>